<keyword evidence="3" id="KW-1185">Reference proteome</keyword>
<organism evidence="2 3">
    <name type="scientific">Diceros bicornis minor</name>
    <name type="common">South-central black rhinoceros</name>
    <dbReference type="NCBI Taxonomy" id="77932"/>
    <lineage>
        <taxon>Eukaryota</taxon>
        <taxon>Metazoa</taxon>
        <taxon>Chordata</taxon>
        <taxon>Craniata</taxon>
        <taxon>Vertebrata</taxon>
        <taxon>Euteleostomi</taxon>
        <taxon>Mammalia</taxon>
        <taxon>Eutheria</taxon>
        <taxon>Laurasiatheria</taxon>
        <taxon>Perissodactyla</taxon>
        <taxon>Rhinocerotidae</taxon>
        <taxon>Diceros</taxon>
    </lineage>
</organism>
<dbReference type="AlphaFoldDB" id="A0A7J7ETD5"/>
<evidence type="ECO:0000259" key="1">
    <source>
        <dbReference type="Pfam" id="PF01826"/>
    </source>
</evidence>
<reference evidence="2 3" key="1">
    <citation type="journal article" date="2020" name="Mol. Biol. Evol.">
        <title>Interspecific Gene Flow and the Evolution of Specialization in Black and White Rhinoceros.</title>
        <authorList>
            <person name="Moodley Y."/>
            <person name="Westbury M.V."/>
            <person name="Russo I.M."/>
            <person name="Gopalakrishnan S."/>
            <person name="Rakotoarivelo A."/>
            <person name="Olsen R.A."/>
            <person name="Prost S."/>
            <person name="Tunstall T."/>
            <person name="Ryder O.A."/>
            <person name="Dalen L."/>
            <person name="Bruford M.W."/>
        </authorList>
    </citation>
    <scope>NUCLEOTIDE SEQUENCE [LARGE SCALE GENOMIC DNA]</scope>
    <source>
        <strain evidence="2">SBR-YM</strain>
        <tissue evidence="2">Skin</tissue>
    </source>
</reference>
<feature type="non-terminal residue" evidence="2">
    <location>
        <position position="264"/>
    </location>
</feature>
<protein>
    <recommendedName>
        <fullName evidence="1">TIL domain-containing protein</fullName>
    </recommendedName>
</protein>
<dbReference type="SUPFAM" id="SSF57567">
    <property type="entry name" value="Serine protease inhibitors"/>
    <property type="match status" value="1"/>
</dbReference>
<dbReference type="InterPro" id="IPR002919">
    <property type="entry name" value="TIL_dom"/>
</dbReference>
<feature type="domain" description="TIL" evidence="1">
    <location>
        <begin position="28"/>
        <end position="73"/>
    </location>
</feature>
<name>A0A7J7ETD5_DICBM</name>
<sequence length="264" mass="27969">MWWGGWSSLAECPPREMWQLVDPGEPGPCELTCREPNTTESQSNCSAGQVPGCVCRPGHFRSWAGPCVPADRCECWHRGHPHPPGSEWQEDCESCRCLRGKSICTQHCPLLTCAQVPACSLLPSQSGSLGSFLGPSPEAGLRASGRQCRGIGATLLRGPGTTPSAGRGTRAGARELLSHLPPGDSGSTLCPPVPPTQSPLITPSLSALPPPPATHLPLSTEEQSASCRHLTELRNLTKGPCHLDQVEVSYCSGHCPSSTNVMPE</sequence>
<dbReference type="Proteomes" id="UP000551758">
    <property type="component" value="Unassembled WGS sequence"/>
</dbReference>
<proteinExistence type="predicted"/>
<comment type="caution">
    <text evidence="2">The sequence shown here is derived from an EMBL/GenBank/DDBJ whole genome shotgun (WGS) entry which is preliminary data.</text>
</comment>
<evidence type="ECO:0000313" key="2">
    <source>
        <dbReference type="EMBL" id="KAF5918977.1"/>
    </source>
</evidence>
<dbReference type="SUPFAM" id="SSF57603">
    <property type="entry name" value="FnI-like domain"/>
    <property type="match status" value="1"/>
</dbReference>
<dbReference type="CDD" id="cd19941">
    <property type="entry name" value="TIL"/>
    <property type="match status" value="1"/>
</dbReference>
<dbReference type="InterPro" id="IPR036084">
    <property type="entry name" value="Ser_inhib-like_sf"/>
</dbReference>
<dbReference type="Gene3D" id="2.10.25.10">
    <property type="entry name" value="Laminin"/>
    <property type="match status" value="1"/>
</dbReference>
<dbReference type="EMBL" id="JACDTQ010002402">
    <property type="protein sequence ID" value="KAF5918977.1"/>
    <property type="molecule type" value="Genomic_DNA"/>
</dbReference>
<evidence type="ECO:0000313" key="3">
    <source>
        <dbReference type="Proteomes" id="UP000551758"/>
    </source>
</evidence>
<dbReference type="Pfam" id="PF01826">
    <property type="entry name" value="TIL"/>
    <property type="match status" value="1"/>
</dbReference>
<gene>
    <name evidence="2" type="ORF">HPG69_016350</name>
</gene>
<accession>A0A7J7ETD5</accession>